<organism evidence="6 7">
    <name type="scientific">Cotesia congregata</name>
    <name type="common">Parasitoid wasp</name>
    <name type="synonym">Apanteles congregatus</name>
    <dbReference type="NCBI Taxonomy" id="51543"/>
    <lineage>
        <taxon>Eukaryota</taxon>
        <taxon>Metazoa</taxon>
        <taxon>Ecdysozoa</taxon>
        <taxon>Arthropoda</taxon>
        <taxon>Hexapoda</taxon>
        <taxon>Insecta</taxon>
        <taxon>Pterygota</taxon>
        <taxon>Neoptera</taxon>
        <taxon>Endopterygota</taxon>
        <taxon>Hymenoptera</taxon>
        <taxon>Apocrita</taxon>
        <taxon>Ichneumonoidea</taxon>
        <taxon>Braconidae</taxon>
        <taxon>Microgastrinae</taxon>
        <taxon>Cotesia</taxon>
    </lineage>
</organism>
<keyword evidence="2 4" id="KW-0328">Glycosyltransferase</keyword>
<dbReference type="InterPro" id="IPR002213">
    <property type="entry name" value="UDP_glucos_trans"/>
</dbReference>
<evidence type="ECO:0000313" key="7">
    <source>
        <dbReference type="Proteomes" id="UP000786811"/>
    </source>
</evidence>
<gene>
    <name evidence="6" type="ORF">HICCMSTLAB_LOCUS6371</name>
</gene>
<evidence type="ECO:0000313" key="6">
    <source>
        <dbReference type="EMBL" id="CAG5092789.1"/>
    </source>
</evidence>
<comment type="similarity">
    <text evidence="1 4">Belongs to the UDP-glycosyltransferase family.</text>
</comment>
<dbReference type="EMBL" id="CAJNRD030001120">
    <property type="protein sequence ID" value="CAG5092789.1"/>
    <property type="molecule type" value="Genomic_DNA"/>
</dbReference>
<dbReference type="OrthoDB" id="5835829at2759"/>
<dbReference type="PROSITE" id="PS00375">
    <property type="entry name" value="UDPGT"/>
    <property type="match status" value="1"/>
</dbReference>
<comment type="caution">
    <text evidence="6">The sequence shown here is derived from an EMBL/GenBank/DDBJ whole genome shotgun (WGS) entry which is preliminary data.</text>
</comment>
<sequence length="525" mass="60422">MASSRILIIFTIILSFQKYEVHSLKILGIFPYPGKSHFVMIGALMKELAQRGHQVDVVSHFPLTNPIENYTDLSIRGSRSILVNKVTYETTVEFNSLALYSVVELLGTGVCDLLYHDVFQNLIKNPQSYDVLIIEINFADCYLAFGKHLNTPIVGILTGKLDEWLYEPFGVPYNPSFTRNSHASITRERTFFERLENFVLYLFTTSKIKYYMDAEIEHVKKYFGRQLNSISDLYKDVSLVLINWHHSLDIMSAPPRIVEVAGLHVHDSGEKISPDIKSWLDESHYGFIYFSFGSMVKLESFPKNILEAFYKMFERVAPVRVLLKVADVDDMPSGLPENVKLSSWLPQIAILKHKNIKVFVTHGGMMGTQEAITYGVPMVGIPIFRDQFINLHAYEQRKIAIVVKLDNLTADSLTDAVNKILRDPTYNENVKKMSSLFLDRPSSPMDTAIYWVEYTARHGNVLQSPGLELSWWQLYFVDINLFFTICIIFIIYIIRLFFKLLSKIINIRKLNNQNSHINSKTKKNK</sequence>
<evidence type="ECO:0000256" key="4">
    <source>
        <dbReference type="RuleBase" id="RU003718"/>
    </source>
</evidence>
<dbReference type="InterPro" id="IPR035595">
    <property type="entry name" value="UDP_glycos_trans_CS"/>
</dbReference>
<reference evidence="6" key="1">
    <citation type="submission" date="2021-04" db="EMBL/GenBank/DDBJ databases">
        <authorList>
            <person name="Chebbi M.A.C M."/>
        </authorList>
    </citation>
    <scope>NUCLEOTIDE SEQUENCE</scope>
</reference>
<evidence type="ECO:0000256" key="3">
    <source>
        <dbReference type="ARBA" id="ARBA00022679"/>
    </source>
</evidence>
<dbReference type="FunFam" id="3.40.50.2000:FF:000050">
    <property type="entry name" value="UDP-glucuronosyltransferase"/>
    <property type="match status" value="1"/>
</dbReference>
<name>A0A8J2HBB6_COTCN</name>
<evidence type="ECO:0000256" key="2">
    <source>
        <dbReference type="ARBA" id="ARBA00022676"/>
    </source>
</evidence>
<dbReference type="InterPro" id="IPR050271">
    <property type="entry name" value="UDP-glycosyltransferase"/>
</dbReference>
<keyword evidence="5" id="KW-1133">Transmembrane helix</keyword>
<keyword evidence="3 4" id="KW-0808">Transferase</keyword>
<dbReference type="SUPFAM" id="SSF53756">
    <property type="entry name" value="UDP-Glycosyltransferase/glycogen phosphorylase"/>
    <property type="match status" value="1"/>
</dbReference>
<protein>
    <recommendedName>
        <fullName evidence="5">UDP-glucuronosyltransferase</fullName>
        <ecNumber evidence="5">2.4.1.17</ecNumber>
    </recommendedName>
</protein>
<keyword evidence="5" id="KW-0812">Transmembrane</keyword>
<accession>A0A8J2HBB6</accession>
<feature type="chain" id="PRO_5035342181" description="UDP-glucuronosyltransferase" evidence="5">
    <location>
        <begin position="24"/>
        <end position="525"/>
    </location>
</feature>
<dbReference type="AlphaFoldDB" id="A0A8J2HBB6"/>
<keyword evidence="7" id="KW-1185">Reference proteome</keyword>
<dbReference type="PANTHER" id="PTHR48043:SF145">
    <property type="entry name" value="FI06409P-RELATED"/>
    <property type="match status" value="1"/>
</dbReference>
<feature type="signal peptide" evidence="5">
    <location>
        <begin position="1"/>
        <end position="23"/>
    </location>
</feature>
<comment type="subcellular location">
    <subcellularLocation>
        <location evidence="5">Membrane</location>
        <topology evidence="5">Single-pass membrane protein</topology>
    </subcellularLocation>
</comment>
<dbReference type="Proteomes" id="UP000786811">
    <property type="component" value="Unassembled WGS sequence"/>
</dbReference>
<dbReference type="Pfam" id="PF00201">
    <property type="entry name" value="UDPGT"/>
    <property type="match status" value="1"/>
</dbReference>
<dbReference type="Gene3D" id="3.40.50.2000">
    <property type="entry name" value="Glycogen Phosphorylase B"/>
    <property type="match status" value="1"/>
</dbReference>
<keyword evidence="5" id="KW-0472">Membrane</keyword>
<keyword evidence="5" id="KW-0732">Signal</keyword>
<dbReference type="GO" id="GO:0015020">
    <property type="term" value="F:glucuronosyltransferase activity"/>
    <property type="evidence" value="ECO:0007669"/>
    <property type="project" value="UniProtKB-EC"/>
</dbReference>
<proteinExistence type="inferred from homology"/>
<dbReference type="PANTHER" id="PTHR48043">
    <property type="entry name" value="EG:EG0003.4 PROTEIN-RELATED"/>
    <property type="match status" value="1"/>
</dbReference>
<feature type="transmembrane region" description="Helical" evidence="5">
    <location>
        <begin position="472"/>
        <end position="498"/>
    </location>
</feature>
<dbReference type="CDD" id="cd03784">
    <property type="entry name" value="GT1_Gtf-like"/>
    <property type="match status" value="1"/>
</dbReference>
<dbReference type="EC" id="2.4.1.17" evidence="5"/>
<evidence type="ECO:0000256" key="5">
    <source>
        <dbReference type="RuleBase" id="RU362059"/>
    </source>
</evidence>
<comment type="catalytic activity">
    <reaction evidence="5">
        <text>glucuronate acceptor + UDP-alpha-D-glucuronate = acceptor beta-D-glucuronoside + UDP + H(+)</text>
        <dbReference type="Rhea" id="RHEA:21032"/>
        <dbReference type="ChEBI" id="CHEBI:15378"/>
        <dbReference type="ChEBI" id="CHEBI:58052"/>
        <dbReference type="ChEBI" id="CHEBI:58223"/>
        <dbReference type="ChEBI" id="CHEBI:132367"/>
        <dbReference type="ChEBI" id="CHEBI:132368"/>
        <dbReference type="EC" id="2.4.1.17"/>
    </reaction>
</comment>
<evidence type="ECO:0000256" key="1">
    <source>
        <dbReference type="ARBA" id="ARBA00009995"/>
    </source>
</evidence>
<dbReference type="GO" id="GO:0016020">
    <property type="term" value="C:membrane"/>
    <property type="evidence" value="ECO:0007669"/>
    <property type="project" value="UniProtKB-SubCell"/>
</dbReference>